<dbReference type="InterPro" id="IPR035979">
    <property type="entry name" value="RBD_domain_sf"/>
</dbReference>
<dbReference type="GO" id="GO:0005524">
    <property type="term" value="F:ATP binding"/>
    <property type="evidence" value="ECO:0007669"/>
    <property type="project" value="UniProtKB-KW"/>
</dbReference>
<dbReference type="GO" id="GO:0005634">
    <property type="term" value="C:nucleus"/>
    <property type="evidence" value="ECO:0007669"/>
    <property type="project" value="UniProtKB-SubCell"/>
</dbReference>
<dbReference type="SUPFAM" id="SSF54928">
    <property type="entry name" value="RNA-binding domain, RBD"/>
    <property type="match status" value="1"/>
</dbReference>
<dbReference type="InterPro" id="IPR001650">
    <property type="entry name" value="Helicase_C-like"/>
</dbReference>
<keyword evidence="9" id="KW-0539">Nucleus</keyword>
<dbReference type="InterPro" id="IPR050547">
    <property type="entry name" value="DEAD_box_RNA_helicases"/>
</dbReference>
<dbReference type="InterPro" id="IPR014001">
    <property type="entry name" value="Helicase_ATP-bd"/>
</dbReference>
<dbReference type="CDD" id="cd12937">
    <property type="entry name" value="GUCT_RH7_like"/>
    <property type="match status" value="1"/>
</dbReference>
<dbReference type="PROSITE" id="PS51194">
    <property type="entry name" value="HELICASE_CTER"/>
    <property type="match status" value="1"/>
</dbReference>
<dbReference type="OrthoDB" id="4255at2759"/>
<dbReference type="SMART" id="SM00490">
    <property type="entry name" value="HELICc"/>
    <property type="match status" value="1"/>
</dbReference>
<dbReference type="Proteomes" id="UP000694845">
    <property type="component" value="Unplaced"/>
</dbReference>
<dbReference type="CDD" id="cd18787">
    <property type="entry name" value="SF2_C_DEAD"/>
    <property type="match status" value="1"/>
</dbReference>
<evidence type="ECO:0000256" key="2">
    <source>
        <dbReference type="ARBA" id="ARBA00006517"/>
    </source>
</evidence>
<dbReference type="Pfam" id="PF00270">
    <property type="entry name" value="DEAD"/>
    <property type="match status" value="1"/>
</dbReference>
<dbReference type="Gene3D" id="3.30.70.2280">
    <property type="match status" value="1"/>
</dbReference>
<evidence type="ECO:0000256" key="1">
    <source>
        <dbReference type="ARBA" id="ARBA00004123"/>
    </source>
</evidence>
<dbReference type="InterPro" id="IPR011545">
    <property type="entry name" value="DEAD/DEAH_box_helicase_dom"/>
</dbReference>
<evidence type="ECO:0000256" key="9">
    <source>
        <dbReference type="ARBA" id="ARBA00023242"/>
    </source>
</evidence>
<dbReference type="AlphaFoldDB" id="A0A8B7ZLW6"/>
<dbReference type="KEGG" id="aplc:110987549"/>
<feature type="compositionally biased region" description="Gly residues" evidence="10">
    <location>
        <begin position="469"/>
        <end position="488"/>
    </location>
</feature>
<keyword evidence="7" id="KW-0067">ATP-binding</keyword>
<gene>
    <name evidence="14" type="primary">LOC110987549</name>
</gene>
<evidence type="ECO:0000256" key="10">
    <source>
        <dbReference type="SAM" id="MobiDB-lite"/>
    </source>
</evidence>
<dbReference type="Pfam" id="PF26142">
    <property type="entry name" value="DD_DDX21-DDX50"/>
    <property type="match status" value="1"/>
</dbReference>
<dbReference type="GO" id="GO:0016787">
    <property type="term" value="F:hydrolase activity"/>
    <property type="evidence" value="ECO:0007669"/>
    <property type="project" value="UniProtKB-KW"/>
</dbReference>
<name>A0A8B7ZLW6_ACAPL</name>
<feature type="compositionally biased region" description="Gly residues" evidence="10">
    <location>
        <begin position="503"/>
        <end position="519"/>
    </location>
</feature>
<sequence length="527" mass="57894">MALAPTRELAKQVCEEFEAISPSLTTCCIYGGVAYWPQESALRKGIDVLVGTPGRVLDYVRKRTLDLTRLKHVVLDEVDRMLDMGFAESVEEILSAVYSVRDPIDRASSASEEEHPTNPQTLLFSATVPSWVHNTARKYMKQELRKHDLVGTQSVKTAKNVKHLAIRCNYSDRPSLINDVIRVYSGLNGRSMIFCETKVEANELSMNPAMKIDAQVLHGDIQQQQREITLKGFREGKFQCLVTTDVAARGLDIPEVDLVIQCSPPRDVDSYIHRSGRTGRAGRSGICVCFYKPQEEHDIRRVENQAGMRFTKTAPPQPEDIIKASSAEAAKSLGAVPATIADYFRLAARELLEETSAEEALATALAYMSGATELKTRSLITAQQGQITYLLKTNYKMYSTQDAIQALGFQLSKDIKSAIREVRVCKDMMSAALDIPQNLENRLLKQWQNSPDCSLTCATELPDIIPSGGARGSSRFGGGGGTRRWGGGGRDRRGGGRGDGRRNGGGSRSGRRGGAGGRRSGGRGHRR</sequence>
<dbReference type="GeneID" id="110987549"/>
<dbReference type="InterPro" id="IPR012562">
    <property type="entry name" value="GUCT"/>
</dbReference>
<keyword evidence="6" id="KW-0347">Helicase</keyword>
<evidence type="ECO:0000313" key="13">
    <source>
        <dbReference type="Proteomes" id="UP000694845"/>
    </source>
</evidence>
<dbReference type="PANTHER" id="PTHR47963">
    <property type="entry name" value="DEAD-BOX ATP-DEPENDENT RNA HELICASE 47, MITOCHONDRIAL"/>
    <property type="match status" value="1"/>
</dbReference>
<dbReference type="InterPro" id="IPR059027">
    <property type="entry name" value="DD_DDX21-DDX50"/>
</dbReference>
<evidence type="ECO:0000256" key="8">
    <source>
        <dbReference type="ARBA" id="ARBA00022884"/>
    </source>
</evidence>
<accession>A0A8B7ZLW6</accession>
<evidence type="ECO:0000313" key="14">
    <source>
        <dbReference type="RefSeq" id="XP_022106052.1"/>
    </source>
</evidence>
<dbReference type="PROSITE" id="PS51192">
    <property type="entry name" value="HELICASE_ATP_BIND_1"/>
    <property type="match status" value="1"/>
</dbReference>
<evidence type="ECO:0000256" key="3">
    <source>
        <dbReference type="ARBA" id="ARBA00012552"/>
    </source>
</evidence>
<keyword evidence="4" id="KW-0547">Nucleotide-binding</keyword>
<dbReference type="OMA" id="NSWFKSG"/>
<dbReference type="CDD" id="cd00268">
    <property type="entry name" value="DEADc"/>
    <property type="match status" value="1"/>
</dbReference>
<dbReference type="FunFam" id="3.40.50.300:FF:001168">
    <property type="entry name" value="nucleolar RNA helicase 2"/>
    <property type="match status" value="1"/>
</dbReference>
<dbReference type="EC" id="3.6.4.13" evidence="3"/>
<dbReference type="Pfam" id="PF08152">
    <property type="entry name" value="GUCT"/>
    <property type="match status" value="1"/>
</dbReference>
<evidence type="ECO:0000256" key="6">
    <source>
        <dbReference type="ARBA" id="ARBA00022806"/>
    </source>
</evidence>
<organism evidence="13 14">
    <name type="scientific">Acanthaster planci</name>
    <name type="common">Crown-of-thorns starfish</name>
    <dbReference type="NCBI Taxonomy" id="133434"/>
    <lineage>
        <taxon>Eukaryota</taxon>
        <taxon>Metazoa</taxon>
        <taxon>Echinodermata</taxon>
        <taxon>Eleutherozoa</taxon>
        <taxon>Asterozoa</taxon>
        <taxon>Asteroidea</taxon>
        <taxon>Valvatacea</taxon>
        <taxon>Valvatida</taxon>
        <taxon>Acanthasteridae</taxon>
        <taxon>Acanthaster</taxon>
    </lineage>
</organism>
<dbReference type="InterPro" id="IPR027417">
    <property type="entry name" value="P-loop_NTPase"/>
</dbReference>
<evidence type="ECO:0000259" key="12">
    <source>
        <dbReference type="PROSITE" id="PS51194"/>
    </source>
</evidence>
<dbReference type="GO" id="GO:0003724">
    <property type="term" value="F:RNA helicase activity"/>
    <property type="evidence" value="ECO:0007669"/>
    <property type="project" value="UniProtKB-EC"/>
</dbReference>
<keyword evidence="5" id="KW-0378">Hydrolase</keyword>
<dbReference type="SUPFAM" id="SSF52540">
    <property type="entry name" value="P-loop containing nucleoside triphosphate hydrolases"/>
    <property type="match status" value="1"/>
</dbReference>
<dbReference type="SMART" id="SM00487">
    <property type="entry name" value="DEXDc"/>
    <property type="match status" value="1"/>
</dbReference>
<keyword evidence="8" id="KW-0694">RNA-binding</keyword>
<evidence type="ECO:0000259" key="11">
    <source>
        <dbReference type="PROSITE" id="PS51192"/>
    </source>
</evidence>
<feature type="domain" description="Helicase ATP-binding" evidence="11">
    <location>
        <begin position="1"/>
        <end position="146"/>
    </location>
</feature>
<evidence type="ECO:0000256" key="5">
    <source>
        <dbReference type="ARBA" id="ARBA00022801"/>
    </source>
</evidence>
<protein>
    <recommendedName>
        <fullName evidence="3">RNA helicase</fullName>
        <ecNumber evidence="3">3.6.4.13</ecNumber>
    </recommendedName>
</protein>
<comment type="subcellular location">
    <subcellularLocation>
        <location evidence="1">Nucleus</location>
    </subcellularLocation>
</comment>
<feature type="compositionally biased region" description="Basic and acidic residues" evidence="10">
    <location>
        <begin position="489"/>
        <end position="502"/>
    </location>
</feature>
<dbReference type="GO" id="GO:0003723">
    <property type="term" value="F:RNA binding"/>
    <property type="evidence" value="ECO:0007669"/>
    <property type="project" value="UniProtKB-KW"/>
</dbReference>
<keyword evidence="13" id="KW-1185">Reference proteome</keyword>
<proteinExistence type="inferred from homology"/>
<comment type="similarity">
    <text evidence="2">Belongs to the DEAD box helicase family. DDX21/DDX50 subfamily.</text>
</comment>
<feature type="region of interest" description="Disordered" evidence="10">
    <location>
        <begin position="464"/>
        <end position="527"/>
    </location>
</feature>
<dbReference type="PANTHER" id="PTHR47963:SF8">
    <property type="entry name" value="ATP-DEPENDENT RNA HELICASE DEAD"/>
    <property type="match status" value="1"/>
</dbReference>
<dbReference type="Pfam" id="PF00271">
    <property type="entry name" value="Helicase_C"/>
    <property type="match status" value="1"/>
</dbReference>
<reference evidence="14" key="1">
    <citation type="submission" date="2025-08" db="UniProtKB">
        <authorList>
            <consortium name="RefSeq"/>
        </authorList>
    </citation>
    <scope>IDENTIFICATION</scope>
</reference>
<feature type="domain" description="Helicase C-terminal" evidence="12">
    <location>
        <begin position="179"/>
        <end position="322"/>
    </location>
</feature>
<evidence type="ECO:0000256" key="7">
    <source>
        <dbReference type="ARBA" id="ARBA00022840"/>
    </source>
</evidence>
<dbReference type="Gene3D" id="3.40.50.300">
    <property type="entry name" value="P-loop containing nucleotide triphosphate hydrolases"/>
    <property type="match status" value="2"/>
</dbReference>
<evidence type="ECO:0000256" key="4">
    <source>
        <dbReference type="ARBA" id="ARBA00022741"/>
    </source>
</evidence>
<dbReference type="RefSeq" id="XP_022106052.1">
    <property type="nucleotide sequence ID" value="XM_022250360.1"/>
</dbReference>
<dbReference type="InterPro" id="IPR044742">
    <property type="entry name" value="DEAD/DEAH_RhlB"/>
</dbReference>